<dbReference type="AlphaFoldDB" id="A0A9P7GYP3"/>
<dbReference type="EMBL" id="JAGPUO010000030">
    <property type="protein sequence ID" value="KAG5655372.1"/>
    <property type="molecule type" value="Genomic_DNA"/>
</dbReference>
<sequence>LTLFFTPKMHSVNLFALALAATASAVPFKGLNSTKWTPEHILKTDEVILYGEGRMEVVHKSVYHELIQSQSISEDIPVAPEKFPVTTPAVGSPRSDNSSLDERDECGLTTAVITDRSQTFVDWDVQMSPVIIGTGKGITVSVTSGFSVANSIGVSASGDWAAVKDKLGLSFGIDYTRTWTSSALINIGATVEDGFSGVMITKPIKTRKYGRVLKGCLGSQKESGTFTADSYEEKEYAGIKWVSGAITLCAKKEFPLSRCTGSGNFV</sequence>
<comment type="caution">
    <text evidence="2">The sequence shown here is derived from an EMBL/GenBank/DDBJ whole genome shotgun (WGS) entry which is preliminary data.</text>
</comment>
<keyword evidence="3" id="KW-1185">Reference proteome</keyword>
<feature type="non-terminal residue" evidence="2">
    <location>
        <position position="1"/>
    </location>
</feature>
<protein>
    <submittedName>
        <fullName evidence="2">Uncharacterized protein</fullName>
    </submittedName>
</protein>
<keyword evidence="1" id="KW-0732">Signal</keyword>
<proteinExistence type="predicted"/>
<dbReference type="Proteomes" id="UP000782241">
    <property type="component" value="Unassembled WGS sequence"/>
</dbReference>
<gene>
    <name evidence="2" type="ORF">KAF25_006875</name>
</gene>
<evidence type="ECO:0000313" key="2">
    <source>
        <dbReference type="EMBL" id="KAG5655372.1"/>
    </source>
</evidence>
<organism evidence="2 3">
    <name type="scientific">Fusarium avenaceum</name>
    <dbReference type="NCBI Taxonomy" id="40199"/>
    <lineage>
        <taxon>Eukaryota</taxon>
        <taxon>Fungi</taxon>
        <taxon>Dikarya</taxon>
        <taxon>Ascomycota</taxon>
        <taxon>Pezizomycotina</taxon>
        <taxon>Sordariomycetes</taxon>
        <taxon>Hypocreomycetidae</taxon>
        <taxon>Hypocreales</taxon>
        <taxon>Nectriaceae</taxon>
        <taxon>Fusarium</taxon>
        <taxon>Fusarium tricinctum species complex</taxon>
    </lineage>
</organism>
<name>A0A9P7GYP3_9HYPO</name>
<accession>A0A9P7GYP3</accession>
<evidence type="ECO:0000313" key="3">
    <source>
        <dbReference type="Proteomes" id="UP000782241"/>
    </source>
</evidence>
<reference evidence="2" key="1">
    <citation type="submission" date="2021-04" db="EMBL/GenBank/DDBJ databases">
        <title>Draft genome of Fusarium avenaceum strain F156N33, isolated from an atmospheric sample in Virginia.</title>
        <authorList>
            <person name="Yang S."/>
            <person name="Vinatzer B.A."/>
            <person name="Coleman J."/>
        </authorList>
    </citation>
    <scope>NUCLEOTIDE SEQUENCE</scope>
    <source>
        <strain evidence="2">F156N33</strain>
    </source>
</reference>
<feature type="signal peptide" evidence="1">
    <location>
        <begin position="1"/>
        <end position="25"/>
    </location>
</feature>
<evidence type="ECO:0000256" key="1">
    <source>
        <dbReference type="SAM" id="SignalP"/>
    </source>
</evidence>
<feature type="chain" id="PRO_5040334649" evidence="1">
    <location>
        <begin position="26"/>
        <end position="266"/>
    </location>
</feature>